<evidence type="ECO:0000313" key="3">
    <source>
        <dbReference type="Proteomes" id="UP000287651"/>
    </source>
</evidence>
<sequence>MHEPHQRLEPGDRYPDPSATVTTAAGGPVEVAEGDEEAEAEKLVHPSSLLTRVTPEQERELHE</sequence>
<reference evidence="2 3" key="1">
    <citation type="journal article" date="2014" name="Agronomy (Basel)">
        <title>A Draft Genome Sequence for Ensete ventricosum, the Drought-Tolerant Tree Against Hunger.</title>
        <authorList>
            <person name="Harrison J."/>
            <person name="Moore K.A."/>
            <person name="Paszkiewicz K."/>
            <person name="Jones T."/>
            <person name="Grant M."/>
            <person name="Ambacheew D."/>
            <person name="Muzemil S."/>
            <person name="Studholme D.J."/>
        </authorList>
    </citation>
    <scope>NUCLEOTIDE SEQUENCE [LARGE SCALE GENOMIC DNA]</scope>
</reference>
<gene>
    <name evidence="2" type="ORF">B296_00054232</name>
</gene>
<comment type="caution">
    <text evidence="2">The sequence shown here is derived from an EMBL/GenBank/DDBJ whole genome shotgun (WGS) entry which is preliminary data.</text>
</comment>
<dbReference type="EMBL" id="AMZH03019955">
    <property type="protein sequence ID" value="RRT39720.1"/>
    <property type="molecule type" value="Genomic_DNA"/>
</dbReference>
<protein>
    <submittedName>
        <fullName evidence="2">Uncharacterized protein</fullName>
    </submittedName>
</protein>
<name>A0A426XJU0_ENSVE</name>
<evidence type="ECO:0000256" key="1">
    <source>
        <dbReference type="SAM" id="MobiDB-lite"/>
    </source>
</evidence>
<accession>A0A426XJU0</accession>
<dbReference type="Proteomes" id="UP000287651">
    <property type="component" value="Unassembled WGS sequence"/>
</dbReference>
<evidence type="ECO:0000313" key="2">
    <source>
        <dbReference type="EMBL" id="RRT39720.1"/>
    </source>
</evidence>
<feature type="region of interest" description="Disordered" evidence="1">
    <location>
        <begin position="1"/>
        <end position="63"/>
    </location>
</feature>
<proteinExistence type="predicted"/>
<feature type="compositionally biased region" description="Basic and acidic residues" evidence="1">
    <location>
        <begin position="1"/>
        <end position="15"/>
    </location>
</feature>
<organism evidence="2 3">
    <name type="scientific">Ensete ventricosum</name>
    <name type="common">Abyssinian banana</name>
    <name type="synonym">Musa ensete</name>
    <dbReference type="NCBI Taxonomy" id="4639"/>
    <lineage>
        <taxon>Eukaryota</taxon>
        <taxon>Viridiplantae</taxon>
        <taxon>Streptophyta</taxon>
        <taxon>Embryophyta</taxon>
        <taxon>Tracheophyta</taxon>
        <taxon>Spermatophyta</taxon>
        <taxon>Magnoliopsida</taxon>
        <taxon>Liliopsida</taxon>
        <taxon>Zingiberales</taxon>
        <taxon>Musaceae</taxon>
        <taxon>Ensete</taxon>
    </lineage>
</organism>
<dbReference type="AlphaFoldDB" id="A0A426XJU0"/>
<feature type="non-terminal residue" evidence="2">
    <location>
        <position position="63"/>
    </location>
</feature>